<dbReference type="OrthoDB" id="9131414at2"/>
<gene>
    <name evidence="2" type="ORF">EOD73_13630</name>
</gene>
<dbReference type="InterPro" id="IPR011008">
    <property type="entry name" value="Dimeric_a/b-barrel"/>
</dbReference>
<feature type="chain" id="PRO_5018579509" description="YCII-related domain-containing protein" evidence="1">
    <location>
        <begin position="22"/>
        <end position="135"/>
    </location>
</feature>
<dbReference type="EMBL" id="SACM01000004">
    <property type="protein sequence ID" value="RVT83617.1"/>
    <property type="molecule type" value="Genomic_DNA"/>
</dbReference>
<evidence type="ECO:0000256" key="1">
    <source>
        <dbReference type="SAM" id="SignalP"/>
    </source>
</evidence>
<keyword evidence="1" id="KW-0732">Signal</keyword>
<evidence type="ECO:0008006" key="4">
    <source>
        <dbReference type="Google" id="ProtNLM"/>
    </source>
</evidence>
<dbReference type="Proteomes" id="UP000288587">
    <property type="component" value="Unassembled WGS sequence"/>
</dbReference>
<dbReference type="RefSeq" id="WP_127683581.1">
    <property type="nucleotide sequence ID" value="NZ_SACM01000004.1"/>
</dbReference>
<dbReference type="AlphaFoldDB" id="A0A3S2UBJ2"/>
<evidence type="ECO:0000313" key="3">
    <source>
        <dbReference type="Proteomes" id="UP000288587"/>
    </source>
</evidence>
<keyword evidence="3" id="KW-1185">Reference proteome</keyword>
<organism evidence="2 3">
    <name type="scientific">Inhella crocodyli</name>
    <dbReference type="NCBI Taxonomy" id="2499851"/>
    <lineage>
        <taxon>Bacteria</taxon>
        <taxon>Pseudomonadati</taxon>
        <taxon>Pseudomonadota</taxon>
        <taxon>Betaproteobacteria</taxon>
        <taxon>Burkholderiales</taxon>
        <taxon>Sphaerotilaceae</taxon>
        <taxon>Inhella</taxon>
    </lineage>
</organism>
<dbReference type="SUPFAM" id="SSF54909">
    <property type="entry name" value="Dimeric alpha+beta barrel"/>
    <property type="match status" value="1"/>
</dbReference>
<feature type="signal peptide" evidence="1">
    <location>
        <begin position="1"/>
        <end position="21"/>
    </location>
</feature>
<reference evidence="2 3" key="1">
    <citation type="submission" date="2019-01" db="EMBL/GenBank/DDBJ databases">
        <authorList>
            <person name="Chen W.-M."/>
        </authorList>
    </citation>
    <scope>NUCLEOTIDE SEQUENCE [LARGE SCALE GENOMIC DNA]</scope>
    <source>
        <strain evidence="2 3">CCP-18</strain>
    </source>
</reference>
<name>A0A3S2UBJ2_9BURK</name>
<proteinExistence type="predicted"/>
<evidence type="ECO:0000313" key="2">
    <source>
        <dbReference type="EMBL" id="RVT83617.1"/>
    </source>
</evidence>
<protein>
    <recommendedName>
        <fullName evidence="4">YCII-related domain-containing protein</fullName>
    </recommendedName>
</protein>
<comment type="caution">
    <text evidence="2">The sequence shown here is derived from an EMBL/GenBank/DDBJ whole genome shotgun (WGS) entry which is preliminary data.</text>
</comment>
<sequence length="135" mass="14430">MKSTHLLVAALLLAVSSVAAAQTASAPTTATRPAQDLRFVVVHAPGPGWDSTKSVFEQPGLQAHIEHYRQWQLQGKLELGGPFMDGATGGMMLPVAGVPEAEVRRFAAEDPAVKAGLLRAEVRPWLIGMRRSPKP</sequence>
<accession>A0A3S2UBJ2</accession>
<dbReference type="Gene3D" id="3.30.70.1060">
    <property type="entry name" value="Dimeric alpha+beta barrel"/>
    <property type="match status" value="1"/>
</dbReference>